<dbReference type="AlphaFoldDB" id="A0A1I7YX78"/>
<organism evidence="1 2">
    <name type="scientific">Steinernema glaseri</name>
    <dbReference type="NCBI Taxonomy" id="37863"/>
    <lineage>
        <taxon>Eukaryota</taxon>
        <taxon>Metazoa</taxon>
        <taxon>Ecdysozoa</taxon>
        <taxon>Nematoda</taxon>
        <taxon>Chromadorea</taxon>
        <taxon>Rhabditida</taxon>
        <taxon>Tylenchina</taxon>
        <taxon>Panagrolaimomorpha</taxon>
        <taxon>Strongyloidoidea</taxon>
        <taxon>Steinernematidae</taxon>
        <taxon>Steinernema</taxon>
    </lineage>
</organism>
<keyword evidence="1" id="KW-1185">Reference proteome</keyword>
<evidence type="ECO:0000313" key="1">
    <source>
        <dbReference type="Proteomes" id="UP000095287"/>
    </source>
</evidence>
<protein>
    <submittedName>
        <fullName evidence="2">Uncharacterized protein</fullName>
    </submittedName>
</protein>
<reference evidence="2" key="1">
    <citation type="submission" date="2016-11" db="UniProtKB">
        <authorList>
            <consortium name="WormBaseParasite"/>
        </authorList>
    </citation>
    <scope>IDENTIFICATION</scope>
</reference>
<name>A0A1I7YX78_9BILA</name>
<dbReference type="Proteomes" id="UP000095287">
    <property type="component" value="Unplaced"/>
</dbReference>
<accession>A0A1I7YX78</accession>
<dbReference type="WBParaSite" id="L893_g20616.t1">
    <property type="protein sequence ID" value="L893_g20616.t1"/>
    <property type="gene ID" value="L893_g20616"/>
</dbReference>
<sequence>MPESGIEPSSTCSVNAGTIDVVLYLGLYIDMEMLRWLGRNCNIHMCSLKVALLQQTSSFKTLKGTNGKEI</sequence>
<proteinExistence type="predicted"/>
<evidence type="ECO:0000313" key="2">
    <source>
        <dbReference type="WBParaSite" id="L893_g20616.t1"/>
    </source>
</evidence>